<name>A0ABQ4KA45_9BACI</name>
<evidence type="ECO:0000313" key="1">
    <source>
        <dbReference type="EMBL" id="GIN22587.1"/>
    </source>
</evidence>
<gene>
    <name evidence="1" type="ORF">J1TS3_37210</name>
</gene>
<dbReference type="EMBL" id="BOQT01000018">
    <property type="protein sequence ID" value="GIN22587.1"/>
    <property type="molecule type" value="Genomic_DNA"/>
</dbReference>
<keyword evidence="2" id="KW-1185">Reference proteome</keyword>
<accession>A0ABQ4KA45</accession>
<protein>
    <submittedName>
        <fullName evidence="1">Uncharacterized protein</fullName>
    </submittedName>
</protein>
<organism evidence="1 2">
    <name type="scientific">Siminovitchia fordii</name>
    <dbReference type="NCBI Taxonomy" id="254759"/>
    <lineage>
        <taxon>Bacteria</taxon>
        <taxon>Bacillati</taxon>
        <taxon>Bacillota</taxon>
        <taxon>Bacilli</taxon>
        <taxon>Bacillales</taxon>
        <taxon>Bacillaceae</taxon>
        <taxon>Siminovitchia</taxon>
    </lineage>
</organism>
<sequence length="54" mass="6328">MEKLITQFGVYLHGQLLAPYDTPEKAYKSAMFAYEETGLFHEVREIRQASKLDY</sequence>
<dbReference type="Proteomes" id="UP000680279">
    <property type="component" value="Unassembled WGS sequence"/>
</dbReference>
<proteinExistence type="predicted"/>
<reference evidence="1 2" key="1">
    <citation type="submission" date="2021-03" db="EMBL/GenBank/DDBJ databases">
        <title>Antimicrobial resistance genes in bacteria isolated from Japanese honey, and their potential for conferring macrolide and lincosamide resistance in the American foulbrood pathogen Paenibacillus larvae.</title>
        <authorList>
            <person name="Okamoto M."/>
            <person name="Kumagai M."/>
            <person name="Kanamori H."/>
            <person name="Takamatsu D."/>
        </authorList>
    </citation>
    <scope>NUCLEOTIDE SEQUENCE [LARGE SCALE GENOMIC DNA]</scope>
    <source>
        <strain evidence="1 2">J1TS3</strain>
    </source>
</reference>
<comment type="caution">
    <text evidence="1">The sequence shown here is derived from an EMBL/GenBank/DDBJ whole genome shotgun (WGS) entry which is preliminary data.</text>
</comment>
<dbReference type="RefSeq" id="WP_212963705.1">
    <property type="nucleotide sequence ID" value="NZ_BOQT01000018.1"/>
</dbReference>
<evidence type="ECO:0000313" key="2">
    <source>
        <dbReference type="Proteomes" id="UP000680279"/>
    </source>
</evidence>